<dbReference type="AlphaFoldDB" id="G3MS30"/>
<organism evidence="1">
    <name type="scientific">Amblyomma maculatum</name>
    <name type="common">Gulf Coast tick</name>
    <dbReference type="NCBI Taxonomy" id="34609"/>
    <lineage>
        <taxon>Eukaryota</taxon>
        <taxon>Metazoa</taxon>
        <taxon>Ecdysozoa</taxon>
        <taxon>Arthropoda</taxon>
        <taxon>Chelicerata</taxon>
        <taxon>Arachnida</taxon>
        <taxon>Acari</taxon>
        <taxon>Parasitiformes</taxon>
        <taxon>Ixodida</taxon>
        <taxon>Ixodoidea</taxon>
        <taxon>Ixodidae</taxon>
        <taxon>Amblyomminae</taxon>
        <taxon>Amblyomma</taxon>
    </lineage>
</organism>
<proteinExistence type="evidence at transcript level"/>
<sequence length="112" mass="13158">MCNSDWAVKAGLGGTFYQALDHVILRGLIVWRFSKAHRAQFVRAFRHLTEEQRSEVFPGQRERWRVQRVVEALENFPTQTVRSMAQLIGMSKTRVYETLRDAFFKLEDYGYG</sequence>
<protein>
    <submittedName>
        <fullName evidence="1">Uncharacterized protein</fullName>
    </submittedName>
</protein>
<evidence type="ECO:0000313" key="1">
    <source>
        <dbReference type="EMBL" id="AEO36298.1"/>
    </source>
</evidence>
<reference evidence="1" key="1">
    <citation type="journal article" date="2011" name="PLoS ONE">
        <title>A deep insight into the sialotranscriptome of the gulf coast tick, Amblyomma maculatum.</title>
        <authorList>
            <person name="Karim S."/>
            <person name="Singh P."/>
            <person name="Ribeiro J.M."/>
        </authorList>
    </citation>
    <scope>NUCLEOTIDE SEQUENCE</scope>
    <source>
        <tissue evidence="1">Salivary gland</tissue>
    </source>
</reference>
<dbReference type="EMBL" id="JO844681">
    <property type="protein sequence ID" value="AEO36298.1"/>
    <property type="molecule type" value="mRNA"/>
</dbReference>
<name>G3MS30_AMBMU</name>
<accession>G3MS30</accession>